<feature type="compositionally biased region" description="Basic and acidic residues" evidence="1">
    <location>
        <begin position="53"/>
        <end position="76"/>
    </location>
</feature>
<evidence type="ECO:0000313" key="2">
    <source>
        <dbReference type="EMBL" id="KAF0899726.1"/>
    </source>
</evidence>
<comment type="caution">
    <text evidence="2">The sequence shown here is derived from an EMBL/GenBank/DDBJ whole genome shotgun (WGS) entry which is preliminary data.</text>
</comment>
<proteinExistence type="predicted"/>
<gene>
    <name evidence="2" type="ORF">E2562_022572</name>
</gene>
<evidence type="ECO:0000313" key="3">
    <source>
        <dbReference type="Proteomes" id="UP000479710"/>
    </source>
</evidence>
<protein>
    <submittedName>
        <fullName evidence="2">Uncharacterized protein</fullName>
    </submittedName>
</protein>
<keyword evidence="3" id="KW-1185">Reference proteome</keyword>
<reference evidence="2 3" key="1">
    <citation type="submission" date="2019-11" db="EMBL/GenBank/DDBJ databases">
        <title>Whole genome sequence of Oryza granulata.</title>
        <authorList>
            <person name="Li W."/>
        </authorList>
    </citation>
    <scope>NUCLEOTIDE SEQUENCE [LARGE SCALE GENOMIC DNA]</scope>
    <source>
        <strain evidence="3">cv. Menghai</strain>
        <tissue evidence="2">Leaf</tissue>
    </source>
</reference>
<dbReference type="EMBL" id="SPHZ02000009">
    <property type="protein sequence ID" value="KAF0899726.1"/>
    <property type="molecule type" value="Genomic_DNA"/>
</dbReference>
<dbReference type="AlphaFoldDB" id="A0A6G1CHW3"/>
<sequence length="85" mass="9276">MAPPSPATAIAPPSPNFTLHLPTNGDDSTVVEADPNSGPSTHEKKNRKKRVQKGKDNDNDVEAKKLRTTNEVDETYKQCSKQDST</sequence>
<organism evidence="2 3">
    <name type="scientific">Oryza meyeriana var. granulata</name>
    <dbReference type="NCBI Taxonomy" id="110450"/>
    <lineage>
        <taxon>Eukaryota</taxon>
        <taxon>Viridiplantae</taxon>
        <taxon>Streptophyta</taxon>
        <taxon>Embryophyta</taxon>
        <taxon>Tracheophyta</taxon>
        <taxon>Spermatophyta</taxon>
        <taxon>Magnoliopsida</taxon>
        <taxon>Liliopsida</taxon>
        <taxon>Poales</taxon>
        <taxon>Poaceae</taxon>
        <taxon>BOP clade</taxon>
        <taxon>Oryzoideae</taxon>
        <taxon>Oryzeae</taxon>
        <taxon>Oryzinae</taxon>
        <taxon>Oryza</taxon>
        <taxon>Oryza meyeriana</taxon>
    </lineage>
</organism>
<name>A0A6G1CHW3_9ORYZ</name>
<feature type="region of interest" description="Disordered" evidence="1">
    <location>
        <begin position="1"/>
        <end position="85"/>
    </location>
</feature>
<dbReference type="Proteomes" id="UP000479710">
    <property type="component" value="Unassembled WGS sequence"/>
</dbReference>
<accession>A0A6G1CHW3</accession>
<evidence type="ECO:0000256" key="1">
    <source>
        <dbReference type="SAM" id="MobiDB-lite"/>
    </source>
</evidence>